<dbReference type="Proteomes" id="UP001072034">
    <property type="component" value="Unassembled WGS sequence"/>
</dbReference>
<dbReference type="RefSeq" id="WP_268918176.1">
    <property type="nucleotide sequence ID" value="NZ_JAPTMY010000031.1"/>
</dbReference>
<dbReference type="InterPro" id="IPR051549">
    <property type="entry name" value="PEP_Utilizing_Enz"/>
</dbReference>
<feature type="domain" description="PEP-utilising enzyme mobile" evidence="1">
    <location>
        <begin position="110"/>
        <end position="180"/>
    </location>
</feature>
<protein>
    <submittedName>
        <fullName evidence="2">PEP-utilizing enzyme</fullName>
    </submittedName>
</protein>
<evidence type="ECO:0000259" key="1">
    <source>
        <dbReference type="Pfam" id="PF00391"/>
    </source>
</evidence>
<dbReference type="SUPFAM" id="SSF52009">
    <property type="entry name" value="Phosphohistidine domain"/>
    <property type="match status" value="1"/>
</dbReference>
<dbReference type="Gene3D" id="3.50.30.10">
    <property type="entry name" value="Phosphohistidine domain"/>
    <property type="match status" value="1"/>
</dbReference>
<reference evidence="2" key="1">
    <citation type="submission" date="2022-10" db="EMBL/GenBank/DDBJ databases">
        <title>Genome sequence of Actinomyces israelii ATCC 10048.</title>
        <authorList>
            <person name="Watt R.M."/>
            <person name="Tong W.M."/>
        </authorList>
    </citation>
    <scope>NUCLEOTIDE SEQUENCE</scope>
    <source>
        <strain evidence="2">ATCC 10048</strain>
    </source>
</reference>
<dbReference type="PANTHER" id="PTHR43615">
    <property type="entry name" value="PHOSPHOENOLPYRUVATE SYNTHASE-RELATED"/>
    <property type="match status" value="1"/>
</dbReference>
<dbReference type="InterPro" id="IPR036637">
    <property type="entry name" value="Phosphohistidine_dom_sf"/>
</dbReference>
<organism evidence="2 3">
    <name type="scientific">Actinomyces israelii</name>
    <dbReference type="NCBI Taxonomy" id="1659"/>
    <lineage>
        <taxon>Bacteria</taxon>
        <taxon>Bacillati</taxon>
        <taxon>Actinomycetota</taxon>
        <taxon>Actinomycetes</taxon>
        <taxon>Actinomycetales</taxon>
        <taxon>Actinomycetaceae</taxon>
        <taxon>Actinomyces</taxon>
    </lineage>
</organism>
<proteinExistence type="predicted"/>
<accession>A0ABT4IAS5</accession>
<evidence type="ECO:0000313" key="3">
    <source>
        <dbReference type="Proteomes" id="UP001072034"/>
    </source>
</evidence>
<name>A0ABT4IAS5_9ACTO</name>
<keyword evidence="3" id="KW-1185">Reference proteome</keyword>
<dbReference type="Pfam" id="PF00391">
    <property type="entry name" value="PEP-utilizers"/>
    <property type="match status" value="1"/>
</dbReference>
<evidence type="ECO:0000313" key="2">
    <source>
        <dbReference type="EMBL" id="MCZ0858847.1"/>
    </source>
</evidence>
<dbReference type="PANTHER" id="PTHR43615:SF1">
    <property type="entry name" value="PPDK_N DOMAIN-CONTAINING PROTEIN"/>
    <property type="match status" value="1"/>
</dbReference>
<sequence length="186" mass="19271">MVEFEELGAVVRRLALEAGRRMAEAGLVAEPEQVRCLTLDELLGWLRTGAVDVDVERRVRARPRAQAAWNEGRQVESAPGDGLMGTAASPGAVTGPARVVAGPADFKRLREGDILVCRATDPAWTPLFALAAGVVAETGGRLSHAAIVAGEYGIPAVLGVPGATARIADGARINVDGTAGRVADLS</sequence>
<gene>
    <name evidence="2" type="ORF">OHJ16_12430</name>
</gene>
<comment type="caution">
    <text evidence="2">The sequence shown here is derived from an EMBL/GenBank/DDBJ whole genome shotgun (WGS) entry which is preliminary data.</text>
</comment>
<dbReference type="InterPro" id="IPR008279">
    <property type="entry name" value="PEP-util_enz_mobile_dom"/>
</dbReference>
<dbReference type="EMBL" id="JAPTMY010000031">
    <property type="protein sequence ID" value="MCZ0858847.1"/>
    <property type="molecule type" value="Genomic_DNA"/>
</dbReference>